<keyword evidence="2" id="KW-0472">Membrane</keyword>
<feature type="compositionally biased region" description="Low complexity" evidence="1">
    <location>
        <begin position="638"/>
        <end position="675"/>
    </location>
</feature>
<keyword evidence="2" id="KW-0812">Transmembrane</keyword>
<accession>A0A814AHV9</accession>
<evidence type="ECO:0000256" key="1">
    <source>
        <dbReference type="SAM" id="MobiDB-lite"/>
    </source>
</evidence>
<dbReference type="AlphaFoldDB" id="A0A814AHV9"/>
<evidence type="ECO:0000256" key="2">
    <source>
        <dbReference type="SAM" id="Phobius"/>
    </source>
</evidence>
<feature type="transmembrane region" description="Helical" evidence="2">
    <location>
        <begin position="235"/>
        <end position="258"/>
    </location>
</feature>
<protein>
    <submittedName>
        <fullName evidence="3">Uncharacterized protein</fullName>
    </submittedName>
</protein>
<gene>
    <name evidence="3" type="ORF">RFH988_LOCUS9677</name>
</gene>
<dbReference type="EMBL" id="CAJNOO010000348">
    <property type="protein sequence ID" value="CAF0914783.1"/>
    <property type="molecule type" value="Genomic_DNA"/>
</dbReference>
<evidence type="ECO:0000313" key="3">
    <source>
        <dbReference type="EMBL" id="CAF0914783.1"/>
    </source>
</evidence>
<name>A0A814AHV9_9BILA</name>
<keyword evidence="2" id="KW-1133">Transmembrane helix</keyword>
<dbReference type="Proteomes" id="UP000663882">
    <property type="component" value="Unassembled WGS sequence"/>
</dbReference>
<sequence>MYCLQHLQQIYSLIVQAFLSPDQMSANVFLAQIPIVDNMINEVMIPIQMRLLEVKVEPTRLFQWITNRKGKRPINRTLEEQVHFVRALMLHISSMTLMVKQTPFNNNHVYWRQDIESSLNQLNSNQSIVISYLTSATIISEDDFDVSLNNFQSSIQSFRLAYQRIRIRRIEDALQSRTPINSDDQLPHGFFLFQLNAIAQLLLDITGTTTKEKPTKEKKKRRSCKEYFKISWPRLLGAIKTALIIGISSIFVMVPAIAKTFKNGPFILITVCMAIDDTVGGTFTTMKFSVDSLKGNIRKTLQTCRQCVESMDNSFKQMYHQNDKNESSTDGDEQIDIEIKSFFDSHQLQFYRLMNTQRILLGYASLEPTFWWFKNDLPTARYALLAQQQDDMFRLLQSIDRALLRINACMNEDRQLIGHLQDQTFGERIFSNLREPLADLTRQLNNCLDWWSSYFTLTQTRCYRAIYECNCSSLTNFNENDFAKHETYFVQLRQTIDYFKEQHQQSLNCMLEYFNSKINEGDSLTTAVPHINNDQLDSIFIATTSMFYSQSQLIHAALALGECEVIRNNQSSEAVLTSLRDECVARCNVDTGIRDNTTNQVDYDFWNGKVQQSQMEISIINLLIDYINGNFPAATTVPTAPTSAAASTGPTTSSTESTTVAASSTAPNSSTTTTSHMINPH</sequence>
<organism evidence="3 4">
    <name type="scientific">Rotaria sordida</name>
    <dbReference type="NCBI Taxonomy" id="392033"/>
    <lineage>
        <taxon>Eukaryota</taxon>
        <taxon>Metazoa</taxon>
        <taxon>Spiralia</taxon>
        <taxon>Gnathifera</taxon>
        <taxon>Rotifera</taxon>
        <taxon>Eurotatoria</taxon>
        <taxon>Bdelloidea</taxon>
        <taxon>Philodinida</taxon>
        <taxon>Philodinidae</taxon>
        <taxon>Rotaria</taxon>
    </lineage>
</organism>
<comment type="caution">
    <text evidence="3">The sequence shown here is derived from an EMBL/GenBank/DDBJ whole genome shotgun (WGS) entry which is preliminary data.</text>
</comment>
<proteinExistence type="predicted"/>
<evidence type="ECO:0000313" key="4">
    <source>
        <dbReference type="Proteomes" id="UP000663882"/>
    </source>
</evidence>
<dbReference type="OrthoDB" id="10035736at2759"/>
<feature type="region of interest" description="Disordered" evidence="1">
    <location>
        <begin position="638"/>
        <end position="681"/>
    </location>
</feature>
<reference evidence="3" key="1">
    <citation type="submission" date="2021-02" db="EMBL/GenBank/DDBJ databases">
        <authorList>
            <person name="Nowell W R."/>
        </authorList>
    </citation>
    <scope>NUCLEOTIDE SEQUENCE</scope>
</reference>